<dbReference type="RefSeq" id="XP_035827094.1">
    <property type="nucleotide sequence ID" value="XM_035971201.1"/>
</dbReference>
<dbReference type="Gene3D" id="3.40.50.300">
    <property type="entry name" value="P-loop containing nucleotide triphosphate hydrolases"/>
    <property type="match status" value="1"/>
</dbReference>
<dbReference type="InterPro" id="IPR042108">
    <property type="entry name" value="GTPase_HflX_N_sf"/>
</dbReference>
<dbReference type="InterPro" id="IPR016496">
    <property type="entry name" value="GTPase_HflX"/>
</dbReference>
<dbReference type="Proteomes" id="UP000694888">
    <property type="component" value="Unplaced"/>
</dbReference>
<dbReference type="InterPro" id="IPR027417">
    <property type="entry name" value="P-loop_NTPase"/>
</dbReference>
<evidence type="ECO:0000313" key="9">
    <source>
        <dbReference type="RefSeq" id="XP_035827093.1"/>
    </source>
</evidence>
<feature type="coiled-coil region" evidence="5">
    <location>
        <begin position="277"/>
        <end position="307"/>
    </location>
</feature>
<dbReference type="SUPFAM" id="SSF52540">
    <property type="entry name" value="P-loop containing nucleoside triphosphate hydrolases"/>
    <property type="match status" value="1"/>
</dbReference>
<evidence type="ECO:0000313" key="8">
    <source>
        <dbReference type="RefSeq" id="XP_005103897.1"/>
    </source>
</evidence>
<gene>
    <name evidence="8 9 10" type="primary">LOC101845790</name>
</gene>
<dbReference type="Pfam" id="PF01926">
    <property type="entry name" value="MMR_HSR1"/>
    <property type="match status" value="1"/>
</dbReference>
<feature type="domain" description="Hflx-type G" evidence="6">
    <location>
        <begin position="311"/>
        <end position="476"/>
    </location>
</feature>
<evidence type="ECO:0000259" key="6">
    <source>
        <dbReference type="PROSITE" id="PS51705"/>
    </source>
</evidence>
<dbReference type="GeneID" id="101845790"/>
<dbReference type="PROSITE" id="PS51705">
    <property type="entry name" value="G_HFLX"/>
    <property type="match status" value="1"/>
</dbReference>
<dbReference type="Gene3D" id="3.40.50.11060">
    <property type="entry name" value="GTPase HflX, N-terminal domain"/>
    <property type="match status" value="1"/>
</dbReference>
<evidence type="ECO:0000256" key="1">
    <source>
        <dbReference type="ARBA" id="ARBA00022723"/>
    </source>
</evidence>
<dbReference type="RefSeq" id="XP_035827093.1">
    <property type="nucleotide sequence ID" value="XM_035971200.1"/>
</dbReference>
<dbReference type="InterPro" id="IPR006073">
    <property type="entry name" value="GTP-bd"/>
</dbReference>
<keyword evidence="7" id="KW-1185">Reference proteome</keyword>
<evidence type="ECO:0000256" key="3">
    <source>
        <dbReference type="ARBA" id="ARBA00022842"/>
    </source>
</evidence>
<dbReference type="Pfam" id="PF16360">
    <property type="entry name" value="GTP-bdg_M"/>
    <property type="match status" value="1"/>
</dbReference>
<evidence type="ECO:0000256" key="4">
    <source>
        <dbReference type="ARBA" id="ARBA00023134"/>
    </source>
</evidence>
<keyword evidence="1" id="KW-0479">Metal-binding</keyword>
<proteinExistence type="predicted"/>
<keyword evidence="5" id="KW-0175">Coiled coil</keyword>
<evidence type="ECO:0000256" key="5">
    <source>
        <dbReference type="SAM" id="Coils"/>
    </source>
</evidence>
<dbReference type="Pfam" id="PF13167">
    <property type="entry name" value="GTP-bdg_N"/>
    <property type="match status" value="1"/>
</dbReference>
<evidence type="ECO:0000313" key="7">
    <source>
        <dbReference type="Proteomes" id="UP000694888"/>
    </source>
</evidence>
<dbReference type="InterPro" id="IPR032305">
    <property type="entry name" value="GTP-bd_M"/>
</dbReference>
<dbReference type="PANTHER" id="PTHR10229:SF0">
    <property type="entry name" value="GTP-BINDING PROTEIN 6-RELATED"/>
    <property type="match status" value="1"/>
</dbReference>
<sequence>MMMNTIRRKLIEGIICAAKHTRHCHRFICVNNATLRRTDPAFLRNGIFKWNVVRSVSCKSRTTQYHSPIKVCQQRLISSSNGVGDAESDGRGEEENFGRYVREICAIPGIGHRVMVIQPDIKAGAKRYVMTSRELKLEETCALVRTLPNWRVVEKRFVRTDQENTNQVFGSGNFATLLREIRGKGNISAVVIGIDRLKSAQLETLQRAWRIPVFDRYTVVLQIFKDHAQSSEAKLQVALAEIPYIRSRLDLIHCGLDGSGFGKFVGGGTPMPLDRRRELLQRRESKLKKDLEKLHGKRQELRKQRQENSVPTVAVVGYTNAGKTSLIKALTDDLSLKPQNQLFATLDVTSHEGCLASHMRVTFIDTVGFISDMPITLLDAFRATLEDAMMADVVLHIRDASHPDKKLQVVSVHKTLQRMLTSQQLSNMIEVYNKVDLLSEEELGELDSNILPVSAVTGQGFQELGMRLQTALMAATDRMEKVFRIPNSEVMLQWLYQEAAVKSVEPDPKDGQFLIVQVIISKRAYGIFRARFTQKKTKTSSV</sequence>
<name>A0ABM0JXJ8_APLCA</name>
<reference evidence="8 9" key="1">
    <citation type="submission" date="2025-05" db="UniProtKB">
        <authorList>
            <consortium name="RefSeq"/>
        </authorList>
    </citation>
    <scope>IDENTIFICATION</scope>
</reference>
<protein>
    <submittedName>
        <fullName evidence="8 9">GTP-binding protein 6</fullName>
    </submittedName>
</protein>
<keyword evidence="2" id="KW-0547">Nucleotide-binding</keyword>
<accession>A0ABM0JXJ8</accession>
<dbReference type="InterPro" id="IPR030394">
    <property type="entry name" value="G_HFLX_dom"/>
</dbReference>
<evidence type="ECO:0000313" key="10">
    <source>
        <dbReference type="RefSeq" id="XP_035827094.1"/>
    </source>
</evidence>
<dbReference type="NCBIfam" id="TIGR03156">
    <property type="entry name" value="GTP_HflX"/>
    <property type="match status" value="1"/>
</dbReference>
<dbReference type="RefSeq" id="XP_005103897.1">
    <property type="nucleotide sequence ID" value="XM_005103840.3"/>
</dbReference>
<dbReference type="PANTHER" id="PTHR10229">
    <property type="entry name" value="GTP-BINDING PROTEIN HFLX"/>
    <property type="match status" value="1"/>
</dbReference>
<dbReference type="CDD" id="cd01878">
    <property type="entry name" value="HflX"/>
    <property type="match status" value="1"/>
</dbReference>
<evidence type="ECO:0000256" key="2">
    <source>
        <dbReference type="ARBA" id="ARBA00022741"/>
    </source>
</evidence>
<keyword evidence="3" id="KW-0460">Magnesium</keyword>
<organism evidence="7 8">
    <name type="scientific">Aplysia californica</name>
    <name type="common">California sea hare</name>
    <dbReference type="NCBI Taxonomy" id="6500"/>
    <lineage>
        <taxon>Eukaryota</taxon>
        <taxon>Metazoa</taxon>
        <taxon>Spiralia</taxon>
        <taxon>Lophotrochozoa</taxon>
        <taxon>Mollusca</taxon>
        <taxon>Gastropoda</taxon>
        <taxon>Heterobranchia</taxon>
        <taxon>Euthyneura</taxon>
        <taxon>Tectipleura</taxon>
        <taxon>Aplysiida</taxon>
        <taxon>Aplysioidea</taxon>
        <taxon>Aplysiidae</taxon>
        <taxon>Aplysia</taxon>
    </lineage>
</organism>
<dbReference type="InterPro" id="IPR025121">
    <property type="entry name" value="GTPase_HflX_N"/>
</dbReference>
<keyword evidence="4" id="KW-0342">GTP-binding</keyword>